<dbReference type="EMBL" id="BSFJ01000008">
    <property type="protein sequence ID" value="GLK71936.1"/>
    <property type="molecule type" value="Genomic_DNA"/>
</dbReference>
<name>A0A9W6MZB8_9HYPH</name>
<keyword evidence="3" id="KW-1185">Reference proteome</keyword>
<proteinExistence type="predicted"/>
<gene>
    <name evidence="2" type="ORF">GCM10017643_20520</name>
</gene>
<reference evidence="2" key="2">
    <citation type="submission" date="2023-01" db="EMBL/GenBank/DDBJ databases">
        <authorList>
            <person name="Sun Q."/>
            <person name="Evtushenko L."/>
        </authorList>
    </citation>
    <scope>NUCLEOTIDE SEQUENCE</scope>
    <source>
        <strain evidence="2">VKM B-2484</strain>
    </source>
</reference>
<evidence type="ECO:0000313" key="2">
    <source>
        <dbReference type="EMBL" id="GLK71936.1"/>
    </source>
</evidence>
<accession>A0A9W6MZB8</accession>
<feature type="region of interest" description="Disordered" evidence="1">
    <location>
        <begin position="1"/>
        <end position="36"/>
    </location>
</feature>
<protein>
    <submittedName>
        <fullName evidence="2">Uncharacterized protein</fullName>
    </submittedName>
</protein>
<evidence type="ECO:0000256" key="1">
    <source>
        <dbReference type="SAM" id="MobiDB-lite"/>
    </source>
</evidence>
<dbReference type="Proteomes" id="UP001143370">
    <property type="component" value="Unassembled WGS sequence"/>
</dbReference>
<reference evidence="2" key="1">
    <citation type="journal article" date="2014" name="Int. J. Syst. Evol. Microbiol.">
        <title>Complete genome sequence of Corynebacterium casei LMG S-19264T (=DSM 44701T), isolated from a smear-ripened cheese.</title>
        <authorList>
            <consortium name="US DOE Joint Genome Institute (JGI-PGF)"/>
            <person name="Walter F."/>
            <person name="Albersmeier A."/>
            <person name="Kalinowski J."/>
            <person name="Ruckert C."/>
        </authorList>
    </citation>
    <scope>NUCLEOTIDE SEQUENCE</scope>
    <source>
        <strain evidence="2">VKM B-2484</strain>
    </source>
</reference>
<organism evidence="2 3">
    <name type="scientific">Ancylobacter dichloromethanicus</name>
    <dbReference type="NCBI Taxonomy" id="518825"/>
    <lineage>
        <taxon>Bacteria</taxon>
        <taxon>Pseudomonadati</taxon>
        <taxon>Pseudomonadota</taxon>
        <taxon>Alphaproteobacteria</taxon>
        <taxon>Hyphomicrobiales</taxon>
        <taxon>Xanthobacteraceae</taxon>
        <taxon>Ancylobacter</taxon>
    </lineage>
</organism>
<dbReference type="AlphaFoldDB" id="A0A9W6MZB8"/>
<sequence length="60" mass="6402">MSIDPCRAPSQGPAAHWDGSPEARRTRSRKAPSSIAARSHLGIAQVEIVYVSTINAYAPV</sequence>
<evidence type="ECO:0000313" key="3">
    <source>
        <dbReference type="Proteomes" id="UP001143370"/>
    </source>
</evidence>
<comment type="caution">
    <text evidence="2">The sequence shown here is derived from an EMBL/GenBank/DDBJ whole genome shotgun (WGS) entry which is preliminary data.</text>
</comment>